<evidence type="ECO:0000313" key="2">
    <source>
        <dbReference type="Proteomes" id="UP000541444"/>
    </source>
</evidence>
<reference evidence="1 2" key="1">
    <citation type="journal article" date="2020" name="IScience">
        <title>Genome Sequencing of the Endangered Kingdonia uniflora (Circaeasteraceae, Ranunculales) Reveals Potential Mechanisms of Evolutionary Specialization.</title>
        <authorList>
            <person name="Sun Y."/>
            <person name="Deng T."/>
            <person name="Zhang A."/>
            <person name="Moore M.J."/>
            <person name="Landis J.B."/>
            <person name="Lin N."/>
            <person name="Zhang H."/>
            <person name="Zhang X."/>
            <person name="Huang J."/>
            <person name="Zhang X."/>
            <person name="Sun H."/>
            <person name="Wang H."/>
        </authorList>
    </citation>
    <scope>NUCLEOTIDE SEQUENCE [LARGE SCALE GENOMIC DNA]</scope>
    <source>
        <strain evidence="1">TB1705</strain>
        <tissue evidence="1">Leaf</tissue>
    </source>
</reference>
<dbReference type="PANTHER" id="PTHR47481:SF10">
    <property type="entry name" value="COPIA-LIKE POLYPROTEIN_RETROTRANSPOSON"/>
    <property type="match status" value="1"/>
</dbReference>
<dbReference type="Pfam" id="PF14223">
    <property type="entry name" value="Retrotran_gag_2"/>
    <property type="match status" value="1"/>
</dbReference>
<proteinExistence type="predicted"/>
<name>A0A7J7M0Q3_9MAGN</name>
<dbReference type="OrthoDB" id="5544992at2759"/>
<keyword evidence="2" id="KW-1185">Reference proteome</keyword>
<dbReference type="EMBL" id="JACGCM010001845">
    <property type="protein sequence ID" value="KAF6148453.1"/>
    <property type="molecule type" value="Genomic_DNA"/>
</dbReference>
<evidence type="ECO:0000313" key="1">
    <source>
        <dbReference type="EMBL" id="KAF6148453.1"/>
    </source>
</evidence>
<accession>A0A7J7M0Q3</accession>
<sequence>MWKEQIFSIMESQLIDDHVNKEPPKEEVMEATSYQSWKKYNALIKSWICGLLTEEVLHLITGLSTAKEVWCSLEDAYAQITKDRELLLVITKLHSCRKGIMPLPDYIKQFKEVCDELAAM</sequence>
<dbReference type="Proteomes" id="UP000541444">
    <property type="component" value="Unassembled WGS sequence"/>
</dbReference>
<dbReference type="AlphaFoldDB" id="A0A7J7M0Q3"/>
<organism evidence="1 2">
    <name type="scientific">Kingdonia uniflora</name>
    <dbReference type="NCBI Taxonomy" id="39325"/>
    <lineage>
        <taxon>Eukaryota</taxon>
        <taxon>Viridiplantae</taxon>
        <taxon>Streptophyta</taxon>
        <taxon>Embryophyta</taxon>
        <taxon>Tracheophyta</taxon>
        <taxon>Spermatophyta</taxon>
        <taxon>Magnoliopsida</taxon>
        <taxon>Ranunculales</taxon>
        <taxon>Circaeasteraceae</taxon>
        <taxon>Kingdonia</taxon>
    </lineage>
</organism>
<protein>
    <submittedName>
        <fullName evidence="1">Uncharacterized protein</fullName>
    </submittedName>
</protein>
<gene>
    <name evidence="1" type="ORF">GIB67_038808</name>
</gene>
<comment type="caution">
    <text evidence="1">The sequence shown here is derived from an EMBL/GenBank/DDBJ whole genome shotgun (WGS) entry which is preliminary data.</text>
</comment>
<dbReference type="PANTHER" id="PTHR47481">
    <property type="match status" value="1"/>
</dbReference>